<proteinExistence type="predicted"/>
<dbReference type="KEGG" id="pswu:SY83_05520"/>
<dbReference type="EMBL" id="CP011388">
    <property type="protein sequence ID" value="ANE45853.1"/>
    <property type="molecule type" value="Genomic_DNA"/>
</dbReference>
<feature type="transmembrane region" description="Helical" evidence="1">
    <location>
        <begin position="79"/>
        <end position="102"/>
    </location>
</feature>
<reference evidence="2 3" key="1">
    <citation type="submission" date="2015-01" db="EMBL/GenBank/DDBJ databases">
        <title>Paenibacillus swuensis/DY6/whole genome sequencing.</title>
        <authorList>
            <person name="Kim M.K."/>
            <person name="Srinivasan S."/>
            <person name="Lee J.-J."/>
        </authorList>
    </citation>
    <scope>NUCLEOTIDE SEQUENCE [LARGE SCALE GENOMIC DNA]</scope>
    <source>
        <strain evidence="2 3">DY6</strain>
    </source>
</reference>
<keyword evidence="1" id="KW-0472">Membrane</keyword>
<gene>
    <name evidence="2" type="ORF">SY83_05520</name>
</gene>
<feature type="transmembrane region" description="Helical" evidence="1">
    <location>
        <begin position="45"/>
        <end position="67"/>
    </location>
</feature>
<organism evidence="2 3">
    <name type="scientific">Paenibacillus swuensis</name>
    <dbReference type="NCBI Taxonomy" id="1178515"/>
    <lineage>
        <taxon>Bacteria</taxon>
        <taxon>Bacillati</taxon>
        <taxon>Bacillota</taxon>
        <taxon>Bacilli</taxon>
        <taxon>Bacillales</taxon>
        <taxon>Paenibacillaceae</taxon>
        <taxon>Paenibacillus</taxon>
    </lineage>
</organism>
<dbReference type="RefSeq" id="WP_082882348.1">
    <property type="nucleotide sequence ID" value="NZ_CP011388.1"/>
</dbReference>
<sequence length="141" mass="15942">MKVRNIYYFIAGILALLFAVTHAWNGQSAVLPSLQNHGIMMDTRIVFIYVWHIITAENLVFGIMFIMMSLQSMQSNIRFAAWIFVWLLMVRLLTVVGITAYYDISALTGTLIDSIAIVIYVILIIFGIYTKRKSSGLRGSA</sequence>
<feature type="transmembrane region" description="Helical" evidence="1">
    <location>
        <begin position="7"/>
        <end position="25"/>
    </location>
</feature>
<evidence type="ECO:0000256" key="1">
    <source>
        <dbReference type="SAM" id="Phobius"/>
    </source>
</evidence>
<keyword evidence="1" id="KW-0812">Transmembrane</keyword>
<dbReference type="PATRIC" id="fig|1178515.4.peg.1120"/>
<feature type="transmembrane region" description="Helical" evidence="1">
    <location>
        <begin position="108"/>
        <end position="129"/>
    </location>
</feature>
<evidence type="ECO:0000313" key="3">
    <source>
        <dbReference type="Proteomes" id="UP000076927"/>
    </source>
</evidence>
<accession>A0A172TGE2</accession>
<evidence type="ECO:0008006" key="4">
    <source>
        <dbReference type="Google" id="ProtNLM"/>
    </source>
</evidence>
<dbReference type="Proteomes" id="UP000076927">
    <property type="component" value="Chromosome"/>
</dbReference>
<dbReference type="STRING" id="1178515.SY83_05520"/>
<keyword evidence="3" id="KW-1185">Reference proteome</keyword>
<dbReference type="AlphaFoldDB" id="A0A172TGE2"/>
<keyword evidence="1" id="KW-1133">Transmembrane helix</keyword>
<evidence type="ECO:0000313" key="2">
    <source>
        <dbReference type="EMBL" id="ANE45853.1"/>
    </source>
</evidence>
<name>A0A172TGE2_9BACL</name>
<dbReference type="OrthoDB" id="2653442at2"/>
<protein>
    <recommendedName>
        <fullName evidence="4">DUF2127 domain-containing protein</fullName>
    </recommendedName>
</protein>